<dbReference type="SMR" id="A0A3Q7IKG5"/>
<sequence length="111" mass="12549">MRKATHWIYESLWVEFMYGEYFNGSANGRLANAFRSTKQRNFSNRGVENWTTIEGLGDEMSSDAVAECVKRLMASAEGDKMRKRATELSKSVVNRGGGGKEMDSFISHITR</sequence>
<dbReference type="Proteomes" id="UP000004994">
    <property type="component" value="Chromosome 10"/>
</dbReference>
<dbReference type="AlphaFoldDB" id="A0A3Q7IKG5"/>
<proteinExistence type="predicted"/>
<keyword evidence="2" id="KW-1185">Reference proteome</keyword>
<dbReference type="SUPFAM" id="SSF53756">
    <property type="entry name" value="UDP-Glycosyltransferase/glycogen phosphorylase"/>
    <property type="match status" value="1"/>
</dbReference>
<organism evidence="1">
    <name type="scientific">Solanum lycopersicum</name>
    <name type="common">Tomato</name>
    <name type="synonym">Lycopersicon esculentum</name>
    <dbReference type="NCBI Taxonomy" id="4081"/>
    <lineage>
        <taxon>Eukaryota</taxon>
        <taxon>Viridiplantae</taxon>
        <taxon>Streptophyta</taxon>
        <taxon>Embryophyta</taxon>
        <taxon>Tracheophyta</taxon>
        <taxon>Spermatophyta</taxon>
        <taxon>Magnoliopsida</taxon>
        <taxon>eudicotyledons</taxon>
        <taxon>Gunneridae</taxon>
        <taxon>Pentapetalae</taxon>
        <taxon>asterids</taxon>
        <taxon>lamiids</taxon>
        <taxon>Solanales</taxon>
        <taxon>Solanaceae</taxon>
        <taxon>Solanoideae</taxon>
        <taxon>Solaneae</taxon>
        <taxon>Solanum</taxon>
        <taxon>Solanum subgen. Lycopersicon</taxon>
    </lineage>
</organism>
<dbReference type="EnsemblPlants" id="Solyc10g079940.1.1">
    <property type="protein sequence ID" value="Solyc10g079940.1.1.1"/>
    <property type="gene ID" value="Solyc10g079940.1"/>
</dbReference>
<accession>A0A3Q7IKG5</accession>
<dbReference type="Gramene" id="Solyc10g079940.1.1">
    <property type="protein sequence ID" value="Solyc10g079940.1.1.1"/>
    <property type="gene ID" value="Solyc10g079940.1"/>
</dbReference>
<name>A0A3Q7IKG5_SOLLC</name>
<reference evidence="1" key="2">
    <citation type="submission" date="2019-01" db="UniProtKB">
        <authorList>
            <consortium name="EnsemblPlants"/>
        </authorList>
    </citation>
    <scope>IDENTIFICATION</scope>
    <source>
        <strain evidence="1">cv. Heinz 1706</strain>
    </source>
</reference>
<dbReference type="PaxDb" id="4081-Solyc10g079940.1.1"/>
<reference evidence="1" key="1">
    <citation type="journal article" date="2012" name="Nature">
        <title>The tomato genome sequence provides insights into fleshy fruit evolution.</title>
        <authorList>
            <consortium name="Tomato Genome Consortium"/>
        </authorList>
    </citation>
    <scope>NUCLEOTIDE SEQUENCE [LARGE SCALE GENOMIC DNA]</scope>
    <source>
        <strain evidence="1">cv. Heinz 1706</strain>
    </source>
</reference>
<protein>
    <submittedName>
        <fullName evidence="1">Uncharacterized protein</fullName>
    </submittedName>
</protein>
<evidence type="ECO:0000313" key="2">
    <source>
        <dbReference type="Proteomes" id="UP000004994"/>
    </source>
</evidence>
<dbReference type="InParanoid" id="A0A3Q7IKG5"/>
<evidence type="ECO:0000313" key="1">
    <source>
        <dbReference type="EnsemblPlants" id="Solyc10g079940.1.1.1"/>
    </source>
</evidence>